<feature type="transmembrane region" description="Helical" evidence="3">
    <location>
        <begin position="75"/>
        <end position="95"/>
    </location>
</feature>
<keyword evidence="3" id="KW-0472">Membrane</keyword>
<feature type="region of interest" description="Disordered" evidence="2">
    <location>
        <begin position="245"/>
        <end position="266"/>
    </location>
</feature>
<feature type="compositionally biased region" description="Gly residues" evidence="2">
    <location>
        <begin position="290"/>
        <end position="301"/>
    </location>
</feature>
<evidence type="ECO:0000313" key="5">
    <source>
        <dbReference type="EMBL" id="QDU62914.1"/>
    </source>
</evidence>
<feature type="compositionally biased region" description="Gly residues" evidence="2">
    <location>
        <begin position="210"/>
        <end position="229"/>
    </location>
</feature>
<gene>
    <name evidence="5" type="ORF">Pan216_37870</name>
</gene>
<feature type="transmembrane region" description="Helical" evidence="3">
    <location>
        <begin position="107"/>
        <end position="129"/>
    </location>
</feature>
<sequence>MNDPSASGPDERPATGQNPGHGANPGIKIGSGPICPRCGATINNLWCVACGWYGEIRPSKESPKVERPKPTIADFLLLALGVVVVGLLAFVGRATTPELTVSPMRTFWMWGMIAGGVSIFAAVHVRAFLNLKEHNDQFHWIDMVFRPMSIWWPIIEWFPKTRAQVSFALWGLSAVVIAPLTVGGELLPFVDVRYHDRSSNLEEAMRRSQGGDGPGSASGKGGPGGGRSGGSAKAKAIFRVDIDDEATESGGPGGAGGPQGGPLGEIEKDPQLQRAMAELNERAHANKVTGAGGGTGPGGFGQKVSDGPADGLPPYAVDCVVLGYVPDDQGSVGLVLAASVDGKLHYVGTVRKGLDEKLLDQIRSRFRELSRSRPYLGVPGLQAKWLVPKITCRVRYEKITGSDTLEKPVIEKFTKDL</sequence>
<dbReference type="GO" id="GO:0006310">
    <property type="term" value="P:DNA recombination"/>
    <property type="evidence" value="ECO:0007669"/>
    <property type="project" value="InterPro"/>
</dbReference>
<accession>A0A518B7G5</accession>
<evidence type="ECO:0000313" key="6">
    <source>
        <dbReference type="Proteomes" id="UP000317093"/>
    </source>
</evidence>
<reference evidence="5 6" key="1">
    <citation type="submission" date="2019-02" db="EMBL/GenBank/DDBJ databases">
        <title>Deep-cultivation of Planctomycetes and their phenomic and genomic characterization uncovers novel biology.</title>
        <authorList>
            <person name="Wiegand S."/>
            <person name="Jogler M."/>
            <person name="Boedeker C."/>
            <person name="Pinto D."/>
            <person name="Vollmers J."/>
            <person name="Rivas-Marin E."/>
            <person name="Kohn T."/>
            <person name="Peeters S.H."/>
            <person name="Heuer A."/>
            <person name="Rast P."/>
            <person name="Oberbeckmann S."/>
            <person name="Bunk B."/>
            <person name="Jeske O."/>
            <person name="Meyerdierks A."/>
            <person name="Storesund J.E."/>
            <person name="Kallscheuer N."/>
            <person name="Luecker S."/>
            <person name="Lage O.M."/>
            <person name="Pohl T."/>
            <person name="Merkel B.J."/>
            <person name="Hornburger P."/>
            <person name="Mueller R.-W."/>
            <person name="Bruemmer F."/>
            <person name="Labrenz M."/>
            <person name="Spormann A.M."/>
            <person name="Op den Camp H."/>
            <person name="Overmann J."/>
            <person name="Amann R."/>
            <person name="Jetten M.S.M."/>
            <person name="Mascher T."/>
            <person name="Medema M.H."/>
            <person name="Devos D.P."/>
            <person name="Kaster A.-K."/>
            <person name="Ovreas L."/>
            <person name="Rohde M."/>
            <person name="Galperin M.Y."/>
            <person name="Jogler C."/>
        </authorList>
    </citation>
    <scope>NUCLEOTIDE SEQUENCE [LARGE SCALE GENOMIC DNA]</scope>
    <source>
        <strain evidence="5 6">Pan216</strain>
    </source>
</reference>
<keyword evidence="5" id="KW-0436">Ligase</keyword>
<dbReference type="SUPFAM" id="SSF50249">
    <property type="entry name" value="Nucleic acid-binding proteins"/>
    <property type="match status" value="1"/>
</dbReference>
<protein>
    <recommendedName>
        <fullName evidence="1">DNA ligase (ATP)</fullName>
        <ecNumber evidence="1">6.5.1.1</ecNumber>
    </recommendedName>
</protein>
<dbReference type="InterPro" id="IPR012340">
    <property type="entry name" value="NA-bd_OB-fold"/>
</dbReference>
<dbReference type="GO" id="GO:0003910">
    <property type="term" value="F:DNA ligase (ATP) activity"/>
    <property type="evidence" value="ECO:0007669"/>
    <property type="project" value="UniProtKB-EC"/>
</dbReference>
<dbReference type="EC" id="6.5.1.1" evidence="1"/>
<dbReference type="InterPro" id="IPR012309">
    <property type="entry name" value="DNA_ligase_ATP-dep_C"/>
</dbReference>
<evidence type="ECO:0000259" key="4">
    <source>
        <dbReference type="Pfam" id="PF04679"/>
    </source>
</evidence>
<feature type="region of interest" description="Disordered" evidence="2">
    <location>
        <begin position="287"/>
        <end position="307"/>
    </location>
</feature>
<evidence type="ECO:0000256" key="1">
    <source>
        <dbReference type="ARBA" id="ARBA00012727"/>
    </source>
</evidence>
<proteinExistence type="predicted"/>
<dbReference type="KEGG" id="knv:Pan216_37870"/>
<keyword evidence="3" id="KW-0812">Transmembrane</keyword>
<keyword evidence="6" id="KW-1185">Reference proteome</keyword>
<dbReference type="AlphaFoldDB" id="A0A518B7G5"/>
<evidence type="ECO:0000256" key="3">
    <source>
        <dbReference type="SAM" id="Phobius"/>
    </source>
</evidence>
<feature type="region of interest" description="Disordered" evidence="2">
    <location>
        <begin position="1"/>
        <end position="25"/>
    </location>
</feature>
<name>A0A518B7G5_9BACT</name>
<evidence type="ECO:0000256" key="2">
    <source>
        <dbReference type="SAM" id="MobiDB-lite"/>
    </source>
</evidence>
<dbReference type="GO" id="GO:0006281">
    <property type="term" value="P:DNA repair"/>
    <property type="evidence" value="ECO:0007669"/>
    <property type="project" value="InterPro"/>
</dbReference>
<dbReference type="Proteomes" id="UP000317093">
    <property type="component" value="Chromosome"/>
</dbReference>
<keyword evidence="3" id="KW-1133">Transmembrane helix</keyword>
<feature type="compositionally biased region" description="Gly residues" evidence="2">
    <location>
        <begin position="250"/>
        <end position="263"/>
    </location>
</feature>
<feature type="transmembrane region" description="Helical" evidence="3">
    <location>
        <begin position="167"/>
        <end position="190"/>
    </location>
</feature>
<organism evidence="5 6">
    <name type="scientific">Kolteria novifilia</name>
    <dbReference type="NCBI Taxonomy" id="2527975"/>
    <lineage>
        <taxon>Bacteria</taxon>
        <taxon>Pseudomonadati</taxon>
        <taxon>Planctomycetota</taxon>
        <taxon>Planctomycetia</taxon>
        <taxon>Kolteriales</taxon>
        <taxon>Kolteriaceae</taxon>
        <taxon>Kolteria</taxon>
    </lineage>
</organism>
<dbReference type="Pfam" id="PF04679">
    <property type="entry name" value="DNA_ligase_A_C"/>
    <property type="match status" value="1"/>
</dbReference>
<dbReference type="Gene3D" id="2.40.50.140">
    <property type="entry name" value="Nucleic acid-binding proteins"/>
    <property type="match status" value="1"/>
</dbReference>
<dbReference type="EMBL" id="CP036279">
    <property type="protein sequence ID" value="QDU62914.1"/>
    <property type="molecule type" value="Genomic_DNA"/>
</dbReference>
<feature type="domain" description="DNA ligase ATP-dependent C-terminal" evidence="4">
    <location>
        <begin position="334"/>
        <end position="416"/>
    </location>
</feature>
<feature type="region of interest" description="Disordered" evidence="2">
    <location>
        <begin position="201"/>
        <end position="233"/>
    </location>
</feature>